<reference evidence="1" key="1">
    <citation type="submission" date="2006-10" db="EMBL/GenBank/DDBJ databases">
        <authorList>
            <person name="Amadeo P."/>
            <person name="Zhao Q."/>
            <person name="Wortman J."/>
            <person name="Fraser-Liggett C."/>
            <person name="Carlton J."/>
        </authorList>
    </citation>
    <scope>NUCLEOTIDE SEQUENCE</scope>
    <source>
        <strain evidence="1">G3</strain>
    </source>
</reference>
<dbReference type="EMBL" id="DS113831">
    <property type="protein sequence ID" value="EAX94932.1"/>
    <property type="molecule type" value="Genomic_DNA"/>
</dbReference>
<dbReference type="Proteomes" id="UP000001542">
    <property type="component" value="Unassembled WGS sequence"/>
</dbReference>
<accession>A2FJK0</accession>
<protein>
    <submittedName>
        <fullName evidence="1">Surface antigen BspA-like</fullName>
    </submittedName>
</protein>
<dbReference type="InterPro" id="IPR053139">
    <property type="entry name" value="Surface_bspA-like"/>
</dbReference>
<dbReference type="AlphaFoldDB" id="A2FJK0"/>
<dbReference type="PANTHER" id="PTHR45661:SF3">
    <property type="entry name" value="IG-LIKE DOMAIN-CONTAINING PROTEIN"/>
    <property type="match status" value="1"/>
</dbReference>
<dbReference type="Gene3D" id="3.80.10.10">
    <property type="entry name" value="Ribonuclease Inhibitor"/>
    <property type="match status" value="5"/>
</dbReference>
<sequence>MVLISDEYYHDPGAVLKEVKQSDPDLIISSRCTEIFGDSETTAAFYYSRDTLQSFSFEQNPQLTKIGSYSFYKCTKLTSIDLSSCTKLITIGEKAFCLCSSVQNLLLPEGLKTIFKYAFSGLKLTSVEIPSTVSSMYDHAIADSQTLTSITFREGSQLLFLGNNIFIGTKLTQITIPQNVNSINGAFCNGVKTLEIVKVHQNNNYFIGDNRAVYNKDYTTIYFYAAGSGTSYTIPNTIKAISYAAFISAEFSSIIIPDSVTSIGAFAFADTKKLTQITLPKSIKTILSACFAESSLTSITIPDNVITINENAFRNCNSLTSIELPENISSIGGGAFPISNNLQITFKGESLMYIDDQMLLMTKNNSYISMFLNSTSTSVTIPSTVKTIKSSSFKDKKNLVKVLCDGTSQLEIIENYAFQNCNSLTTIPDFPNLKSVGMYAFSNTKLSSAISFPESLTLLDEYSFASVKTLPSVSFKSKVENLTIKDCSFYACSSLTSVLFIDCRSDIYIGSKVFFECTSLSAFNIISNIKTVGNSCFMNSGLNTINFENSETSFNTLPSMFLKGCTNIEEIIIPTNIEIIGNECFSETSISYISIPDSVTTLSTQCFSGCSQLDHVDISSTSGLTTIMGSIFEGCTSLSYISDFRSSKFVCVNSTIYDVGFS</sequence>
<reference evidence="1" key="2">
    <citation type="journal article" date="2007" name="Science">
        <title>Draft genome sequence of the sexually transmitted pathogen Trichomonas vaginalis.</title>
        <authorList>
            <person name="Carlton J.M."/>
            <person name="Hirt R.P."/>
            <person name="Silva J.C."/>
            <person name="Delcher A.L."/>
            <person name="Schatz M."/>
            <person name="Zhao Q."/>
            <person name="Wortman J.R."/>
            <person name="Bidwell S.L."/>
            <person name="Alsmark U.C.M."/>
            <person name="Besteiro S."/>
            <person name="Sicheritz-Ponten T."/>
            <person name="Noel C.J."/>
            <person name="Dacks J.B."/>
            <person name="Foster P.G."/>
            <person name="Simillion C."/>
            <person name="Van de Peer Y."/>
            <person name="Miranda-Saavedra D."/>
            <person name="Barton G.J."/>
            <person name="Westrop G.D."/>
            <person name="Mueller S."/>
            <person name="Dessi D."/>
            <person name="Fiori P.L."/>
            <person name="Ren Q."/>
            <person name="Paulsen I."/>
            <person name="Zhang H."/>
            <person name="Bastida-Corcuera F.D."/>
            <person name="Simoes-Barbosa A."/>
            <person name="Brown M.T."/>
            <person name="Hayes R.D."/>
            <person name="Mukherjee M."/>
            <person name="Okumura C.Y."/>
            <person name="Schneider R."/>
            <person name="Smith A.J."/>
            <person name="Vanacova S."/>
            <person name="Villalvazo M."/>
            <person name="Haas B.J."/>
            <person name="Pertea M."/>
            <person name="Feldblyum T.V."/>
            <person name="Utterback T.R."/>
            <person name="Shu C.L."/>
            <person name="Osoegawa K."/>
            <person name="de Jong P.J."/>
            <person name="Hrdy I."/>
            <person name="Horvathova L."/>
            <person name="Zubacova Z."/>
            <person name="Dolezal P."/>
            <person name="Malik S.B."/>
            <person name="Logsdon J.M. Jr."/>
            <person name="Henze K."/>
            <person name="Gupta A."/>
            <person name="Wang C.C."/>
            <person name="Dunne R.L."/>
            <person name="Upcroft J.A."/>
            <person name="Upcroft P."/>
            <person name="White O."/>
            <person name="Salzberg S.L."/>
            <person name="Tang P."/>
            <person name="Chiu C.-H."/>
            <person name="Lee Y.-S."/>
            <person name="Embley T.M."/>
            <person name="Coombs G.H."/>
            <person name="Mottram J.C."/>
            <person name="Tachezy J."/>
            <person name="Fraser-Liggett C.M."/>
            <person name="Johnson P.J."/>
        </authorList>
    </citation>
    <scope>NUCLEOTIDE SEQUENCE [LARGE SCALE GENOMIC DNA]</scope>
    <source>
        <strain evidence="1">G3</strain>
    </source>
</reference>
<dbReference type="SUPFAM" id="SSF52058">
    <property type="entry name" value="L domain-like"/>
    <property type="match status" value="2"/>
</dbReference>
<dbReference type="Pfam" id="PF13306">
    <property type="entry name" value="LRR_5"/>
    <property type="match status" value="4"/>
</dbReference>
<gene>
    <name evidence="1" type="ORF">TVAG_250980</name>
</gene>
<organism evidence="1 2">
    <name type="scientific">Trichomonas vaginalis (strain ATCC PRA-98 / G3)</name>
    <dbReference type="NCBI Taxonomy" id="412133"/>
    <lineage>
        <taxon>Eukaryota</taxon>
        <taxon>Metamonada</taxon>
        <taxon>Parabasalia</taxon>
        <taxon>Trichomonadida</taxon>
        <taxon>Trichomonadidae</taxon>
        <taxon>Trichomonas</taxon>
    </lineage>
</organism>
<dbReference type="SMR" id="A2FJK0"/>
<evidence type="ECO:0000313" key="2">
    <source>
        <dbReference type="Proteomes" id="UP000001542"/>
    </source>
</evidence>
<dbReference type="InterPro" id="IPR032675">
    <property type="entry name" value="LRR_dom_sf"/>
</dbReference>
<dbReference type="OrthoDB" id="676979at2759"/>
<keyword evidence="2" id="KW-1185">Reference proteome</keyword>
<proteinExistence type="predicted"/>
<dbReference type="VEuPathDB" id="TrichDB:TVAGG3_0328210"/>
<dbReference type="RefSeq" id="XP_001307862.1">
    <property type="nucleotide sequence ID" value="XM_001307861.1"/>
</dbReference>
<evidence type="ECO:0000313" key="1">
    <source>
        <dbReference type="EMBL" id="EAX94932.1"/>
    </source>
</evidence>
<dbReference type="PANTHER" id="PTHR45661">
    <property type="entry name" value="SURFACE ANTIGEN"/>
    <property type="match status" value="1"/>
</dbReference>
<dbReference type="KEGG" id="tva:4752675"/>
<dbReference type="InterPro" id="IPR026906">
    <property type="entry name" value="LRR_5"/>
</dbReference>
<dbReference type="VEuPathDB" id="TrichDB:TVAG_250980"/>
<dbReference type="InParanoid" id="A2FJK0"/>
<name>A2FJK0_TRIV3</name>